<dbReference type="Gene3D" id="3.40.50.2300">
    <property type="match status" value="1"/>
</dbReference>
<accession>A0ABN1Y321</accession>
<dbReference type="InterPro" id="IPR016032">
    <property type="entry name" value="Sig_transdc_resp-reg_C-effctor"/>
</dbReference>
<evidence type="ECO:0000256" key="1">
    <source>
        <dbReference type="ARBA" id="ARBA00022553"/>
    </source>
</evidence>
<organism evidence="6 7">
    <name type="scientific">Kitasatospora putterlickiae</name>
    <dbReference type="NCBI Taxonomy" id="221725"/>
    <lineage>
        <taxon>Bacteria</taxon>
        <taxon>Bacillati</taxon>
        <taxon>Actinomycetota</taxon>
        <taxon>Actinomycetes</taxon>
        <taxon>Kitasatosporales</taxon>
        <taxon>Streptomycetaceae</taxon>
        <taxon>Kitasatospora</taxon>
    </lineage>
</organism>
<protein>
    <submittedName>
        <fullName evidence="6">Response regulator transcription factor</fullName>
    </submittedName>
</protein>
<dbReference type="CDD" id="cd06170">
    <property type="entry name" value="LuxR_C_like"/>
    <property type="match status" value="1"/>
</dbReference>
<feature type="domain" description="HTH luxR-type" evidence="4">
    <location>
        <begin position="150"/>
        <end position="215"/>
    </location>
</feature>
<evidence type="ECO:0000313" key="6">
    <source>
        <dbReference type="EMBL" id="GAA1396654.1"/>
    </source>
</evidence>
<feature type="domain" description="Response regulatory" evidence="5">
    <location>
        <begin position="10"/>
        <end position="126"/>
    </location>
</feature>
<dbReference type="PROSITE" id="PS00622">
    <property type="entry name" value="HTH_LUXR_1"/>
    <property type="match status" value="1"/>
</dbReference>
<reference evidence="6 7" key="1">
    <citation type="journal article" date="2019" name="Int. J. Syst. Evol. Microbiol.">
        <title>The Global Catalogue of Microorganisms (GCM) 10K type strain sequencing project: providing services to taxonomists for standard genome sequencing and annotation.</title>
        <authorList>
            <consortium name="The Broad Institute Genomics Platform"/>
            <consortium name="The Broad Institute Genome Sequencing Center for Infectious Disease"/>
            <person name="Wu L."/>
            <person name="Ma J."/>
        </authorList>
    </citation>
    <scope>NUCLEOTIDE SEQUENCE [LARGE SCALE GENOMIC DNA]</scope>
    <source>
        <strain evidence="6 7">JCM 12393</strain>
    </source>
</reference>
<dbReference type="PROSITE" id="PS50043">
    <property type="entry name" value="HTH_LUXR_2"/>
    <property type="match status" value="1"/>
</dbReference>
<keyword evidence="2" id="KW-0238">DNA-binding</keyword>
<dbReference type="InterPro" id="IPR001789">
    <property type="entry name" value="Sig_transdc_resp-reg_receiver"/>
</dbReference>
<gene>
    <name evidence="6" type="ORF">GCM10009639_33090</name>
</gene>
<dbReference type="InterPro" id="IPR000792">
    <property type="entry name" value="Tscrpt_reg_LuxR_C"/>
</dbReference>
<proteinExistence type="predicted"/>
<dbReference type="InterPro" id="IPR058245">
    <property type="entry name" value="NreC/VraR/RcsB-like_REC"/>
</dbReference>
<dbReference type="SUPFAM" id="SSF52172">
    <property type="entry name" value="CheY-like"/>
    <property type="match status" value="1"/>
</dbReference>
<keyword evidence="7" id="KW-1185">Reference proteome</keyword>
<evidence type="ECO:0000259" key="5">
    <source>
        <dbReference type="PROSITE" id="PS50110"/>
    </source>
</evidence>
<keyword evidence="1 3" id="KW-0597">Phosphoprotein</keyword>
<comment type="caution">
    <text evidence="6">The sequence shown here is derived from an EMBL/GenBank/DDBJ whole genome shotgun (WGS) entry which is preliminary data.</text>
</comment>
<dbReference type="PANTHER" id="PTHR43214">
    <property type="entry name" value="TWO-COMPONENT RESPONSE REGULATOR"/>
    <property type="match status" value="1"/>
</dbReference>
<dbReference type="InterPro" id="IPR011006">
    <property type="entry name" value="CheY-like_superfamily"/>
</dbReference>
<name>A0ABN1Y321_9ACTN</name>
<dbReference type="EMBL" id="BAAAKJ010000180">
    <property type="protein sequence ID" value="GAA1396654.1"/>
    <property type="molecule type" value="Genomic_DNA"/>
</dbReference>
<dbReference type="InterPro" id="IPR039420">
    <property type="entry name" value="WalR-like"/>
</dbReference>
<evidence type="ECO:0000256" key="3">
    <source>
        <dbReference type="PROSITE-ProRule" id="PRU00169"/>
    </source>
</evidence>
<dbReference type="PRINTS" id="PR00038">
    <property type="entry name" value="HTHLUXR"/>
</dbReference>
<dbReference type="Pfam" id="PF00196">
    <property type="entry name" value="GerE"/>
    <property type="match status" value="1"/>
</dbReference>
<dbReference type="RefSeq" id="WP_344335652.1">
    <property type="nucleotide sequence ID" value="NZ_BAAAKJ010000180.1"/>
</dbReference>
<feature type="modified residue" description="4-aspartylphosphate" evidence="3">
    <location>
        <position position="61"/>
    </location>
</feature>
<dbReference type="Proteomes" id="UP001499863">
    <property type="component" value="Unassembled WGS sequence"/>
</dbReference>
<dbReference type="SUPFAM" id="SSF46894">
    <property type="entry name" value="C-terminal effector domain of the bipartite response regulators"/>
    <property type="match status" value="1"/>
</dbReference>
<dbReference type="Pfam" id="PF00072">
    <property type="entry name" value="Response_reg"/>
    <property type="match status" value="1"/>
</dbReference>
<dbReference type="PROSITE" id="PS50110">
    <property type="entry name" value="RESPONSE_REGULATORY"/>
    <property type="match status" value="1"/>
</dbReference>
<sequence>MDPAVPPNLRILVVDDHELFRAGLRQLLDRVDSLTVVGEATDGADVLSAVERLAPDVVLMDISMPGTDGIEATRTLLARHPRVAVVMLTADDNDDSIVAAVRGGARGYLVKGAGLDDVRRAITAVSQGGALFGPEAAAHLLAQVRRPAPEREPFPDLTPREMAVLTMLADGRNNAHIANEFGLSMKTVRNYLSRIFSKLQVADRAEAAVRARRAGLGS</sequence>
<evidence type="ECO:0000259" key="4">
    <source>
        <dbReference type="PROSITE" id="PS50043"/>
    </source>
</evidence>
<dbReference type="SMART" id="SM00448">
    <property type="entry name" value="REC"/>
    <property type="match status" value="1"/>
</dbReference>
<evidence type="ECO:0000313" key="7">
    <source>
        <dbReference type="Proteomes" id="UP001499863"/>
    </source>
</evidence>
<dbReference type="SMART" id="SM00421">
    <property type="entry name" value="HTH_LUXR"/>
    <property type="match status" value="1"/>
</dbReference>
<dbReference type="CDD" id="cd17535">
    <property type="entry name" value="REC_NarL-like"/>
    <property type="match status" value="1"/>
</dbReference>
<dbReference type="PANTHER" id="PTHR43214:SF43">
    <property type="entry name" value="TWO-COMPONENT RESPONSE REGULATOR"/>
    <property type="match status" value="1"/>
</dbReference>
<evidence type="ECO:0000256" key="2">
    <source>
        <dbReference type="ARBA" id="ARBA00023125"/>
    </source>
</evidence>